<evidence type="ECO:0000259" key="8">
    <source>
        <dbReference type="PROSITE" id="PS50235"/>
    </source>
</evidence>
<dbReference type="GO" id="GO:0016579">
    <property type="term" value="P:protein deubiquitination"/>
    <property type="evidence" value="ECO:0007669"/>
    <property type="project" value="InterPro"/>
</dbReference>
<evidence type="ECO:0000256" key="3">
    <source>
        <dbReference type="ARBA" id="ARBA00022670"/>
    </source>
</evidence>
<feature type="compositionally biased region" description="Polar residues" evidence="7">
    <location>
        <begin position="804"/>
        <end position="815"/>
    </location>
</feature>
<dbReference type="InterPro" id="IPR025305">
    <property type="entry name" value="UCH_repeat_domain"/>
</dbReference>
<feature type="compositionally biased region" description="Pro residues" evidence="7">
    <location>
        <begin position="757"/>
        <end position="767"/>
    </location>
</feature>
<protein>
    <recommendedName>
        <fullName evidence="2">ubiquitinyl hydrolase 1</fullName>
        <ecNumber evidence="2">3.4.19.12</ecNumber>
    </recommendedName>
</protein>
<dbReference type="GO" id="GO:0061136">
    <property type="term" value="P:regulation of proteasomal protein catabolic process"/>
    <property type="evidence" value="ECO:0007669"/>
    <property type="project" value="TreeGrafter"/>
</dbReference>
<keyword evidence="3" id="KW-0645">Protease</keyword>
<keyword evidence="6" id="KW-0788">Thiol protease</keyword>
<keyword evidence="10" id="KW-1185">Reference proteome</keyword>
<comment type="catalytic activity">
    <reaction evidence="1">
        <text>Thiol-dependent hydrolysis of ester, thioester, amide, peptide and isopeptide bonds formed by the C-terminal Gly of ubiquitin (a 76-residue protein attached to proteins as an intracellular targeting signal).</text>
        <dbReference type="EC" id="3.4.19.12"/>
    </reaction>
</comment>
<dbReference type="PANTHER" id="PTHR43982:SF6">
    <property type="entry name" value="UBIQUITIN CARBOXYL-TERMINAL HYDROLASE 2-RELATED"/>
    <property type="match status" value="1"/>
</dbReference>
<evidence type="ECO:0000256" key="2">
    <source>
        <dbReference type="ARBA" id="ARBA00012759"/>
    </source>
</evidence>
<dbReference type="EC" id="3.4.19.12" evidence="2"/>
<dbReference type="PROSITE" id="PS00972">
    <property type="entry name" value="USP_1"/>
    <property type="match status" value="1"/>
</dbReference>
<feature type="domain" description="USP" evidence="8">
    <location>
        <begin position="628"/>
        <end position="1190"/>
    </location>
</feature>
<dbReference type="OrthoDB" id="2420415at2759"/>
<evidence type="ECO:0000256" key="4">
    <source>
        <dbReference type="ARBA" id="ARBA00022786"/>
    </source>
</evidence>
<keyword evidence="5 9" id="KW-0378">Hydrolase</keyword>
<evidence type="ECO:0000313" key="9">
    <source>
        <dbReference type="EMBL" id="PMD42537.1"/>
    </source>
</evidence>
<evidence type="ECO:0000256" key="6">
    <source>
        <dbReference type="ARBA" id="ARBA00022807"/>
    </source>
</evidence>
<gene>
    <name evidence="9" type="ORF">L207DRAFT_510751</name>
</gene>
<dbReference type="InterPro" id="IPR028889">
    <property type="entry name" value="USP"/>
</dbReference>
<evidence type="ECO:0000313" key="10">
    <source>
        <dbReference type="Proteomes" id="UP000235786"/>
    </source>
</evidence>
<dbReference type="InterPro" id="IPR044635">
    <property type="entry name" value="UBP14-like"/>
</dbReference>
<evidence type="ECO:0000256" key="5">
    <source>
        <dbReference type="ARBA" id="ARBA00022801"/>
    </source>
</evidence>
<dbReference type="PROSITE" id="PS00973">
    <property type="entry name" value="USP_2"/>
    <property type="match status" value="1"/>
</dbReference>
<sequence length="1288" mass="145689">MAARGTPSGPGKTAPRLINDLLDHDPRNEFKHGRNLLVDPGRKFNFGRGPTLPHRKDRLDCRHKLMRKEHQTNTPRVEEEPDSSTEYKVGAYCTACLHHFDITANFWRRNDRKTPCSLSDEFNPLHHFLLAKSQTAKEHKEKYGVNKYDLFIEAHRFVCSGSECPLQLDIKISPPRLNHIMLSYILDPAKLDIRGQREIKNDPERYHGMSPIKPLQALGYLRQYLVDAKGAKSKTELRKIARRNKKYMLTFADECDELFEYLDFKPIEEASPEPEEGPNCFWQLPIITDLNRNFIDDVVYEIDLLMARRPMDEGPRVIVNHVPVLKDIERSLGCLDYPTRNRTVDLSADEHPCYISLGAVYDFTDRLLEWSYERQCECDPLNKPYYLDCLEDLATGRQSADLQLRVVMATSAGEVGQKAIEDSYRFFNLDPDSVEGDEHIMGLYKSRIESAPRQKDAARDCLLTIAKHRKSEKIEALANDRTMSFEDALEFLNVPADTASDSIEAAAVALSLESSDKAKIARALRVIANQRSGDFTLQRAAASMESGTGGSTLDVGDAYHRLQIGTRNVPDEIVFTYYQSLSNGAPSGSKDSYSEALRVIALDRQSNFLLRKLEDPNADVQAGTAEPVGLDNIGNTCYLNSLLQYYYTIKPVRDMVINFQQHRMSLNDEDIKNKRVGGRIVDKSEIIKAQKFVEELHNLFENLKTASTRSVKPTRELAELTIFSSAAVADFRRASISSPHGPPSLSSIMNGPVYGPQWPPPPPPPLPTTLEEDIEMVDHPRNKNAENGDDSSEATLVDLEQLPPSYSETTGNEESSPGADAVMVDGEDASPDKSSASEKPPPIPPRNKSGLVIQTNENKDLLPNDELWKFGSQQDVTEVIGNVMFRLQCAIKPTSIEETSGAQIDIIRDTFFGANTVYTQKALSLERKTEAWPSIIVFPGKVGRDIYEALDVVYDEQQVEIDNTTVPQYASLSKLPPILQIHIQRTDFDHETHRAFKNRNPVVFPETIYLDRYVDSGDPNSAIMRRRRETWGWKERLRTLEARHTALKNEQAQISVPDALLATKDFVSNLQEEEIEGLEVDPALPEALEERISEVAAELEAITGRIDILRKRIQGQFVDMREYEYKLQSVFIHRGEAGGGHYWIYIYDFEHDIWREYNDEWVSEVKDRRTIFEHQGGAGGTPYYLVYVKSSDIKNLVEAVCRDVQEVQMTDVTEEWPDLVENGVSSGANEDEDSSETRHIEHAKPRPLRPKPAVLEPTSAWEDAWKGSEDFNVGVSGPNEGDANGRPW</sequence>
<evidence type="ECO:0000256" key="1">
    <source>
        <dbReference type="ARBA" id="ARBA00000707"/>
    </source>
</evidence>
<dbReference type="Gene3D" id="3.90.70.10">
    <property type="entry name" value="Cysteine proteinases"/>
    <property type="match status" value="2"/>
</dbReference>
<proteinExistence type="predicted"/>
<feature type="region of interest" description="Disordered" evidence="7">
    <location>
        <begin position="735"/>
        <end position="770"/>
    </location>
</feature>
<dbReference type="InterPro" id="IPR018200">
    <property type="entry name" value="USP_CS"/>
</dbReference>
<feature type="region of interest" description="Disordered" evidence="7">
    <location>
        <begin position="803"/>
        <end position="852"/>
    </location>
</feature>
<dbReference type="SUPFAM" id="SSF54001">
    <property type="entry name" value="Cysteine proteinases"/>
    <property type="match status" value="1"/>
</dbReference>
<dbReference type="Pfam" id="PF13446">
    <property type="entry name" value="RPT"/>
    <property type="match status" value="3"/>
</dbReference>
<accession>A0A2J6RVJ5</accession>
<dbReference type="FunFam" id="3.90.70.10:FF:000122">
    <property type="entry name" value="Ubiquitin carboxyl-terminal hydrolase 2"/>
    <property type="match status" value="1"/>
</dbReference>
<dbReference type="GO" id="GO:0070628">
    <property type="term" value="F:proteasome binding"/>
    <property type="evidence" value="ECO:0007669"/>
    <property type="project" value="TreeGrafter"/>
</dbReference>
<dbReference type="GO" id="GO:0004843">
    <property type="term" value="F:cysteine-type deubiquitinase activity"/>
    <property type="evidence" value="ECO:0007669"/>
    <property type="project" value="UniProtKB-EC"/>
</dbReference>
<reference evidence="9 10" key="1">
    <citation type="submission" date="2016-04" db="EMBL/GenBank/DDBJ databases">
        <title>A degradative enzymes factory behind the ericoid mycorrhizal symbiosis.</title>
        <authorList>
            <consortium name="DOE Joint Genome Institute"/>
            <person name="Martino E."/>
            <person name="Morin E."/>
            <person name="Grelet G."/>
            <person name="Kuo A."/>
            <person name="Kohler A."/>
            <person name="Daghino S."/>
            <person name="Barry K."/>
            <person name="Choi C."/>
            <person name="Cichocki N."/>
            <person name="Clum A."/>
            <person name="Copeland A."/>
            <person name="Hainaut M."/>
            <person name="Haridas S."/>
            <person name="Labutti K."/>
            <person name="Lindquist E."/>
            <person name="Lipzen A."/>
            <person name="Khouja H.-R."/>
            <person name="Murat C."/>
            <person name="Ohm R."/>
            <person name="Olson A."/>
            <person name="Spatafora J."/>
            <person name="Veneault-Fourrey C."/>
            <person name="Henrissat B."/>
            <person name="Grigoriev I."/>
            <person name="Martin F."/>
            <person name="Perotto S."/>
        </authorList>
    </citation>
    <scope>NUCLEOTIDE SEQUENCE [LARGE SCALE GENOMIC DNA]</scope>
    <source>
        <strain evidence="9 10">F</strain>
    </source>
</reference>
<keyword evidence="4" id="KW-0833">Ubl conjugation pathway</keyword>
<dbReference type="STRING" id="1149755.A0A2J6RVJ5"/>
<dbReference type="CDD" id="cd02666">
    <property type="entry name" value="Peptidase_C19J"/>
    <property type="match status" value="1"/>
</dbReference>
<dbReference type="Proteomes" id="UP000235786">
    <property type="component" value="Unassembled WGS sequence"/>
</dbReference>
<dbReference type="InterPro" id="IPR038765">
    <property type="entry name" value="Papain-like_cys_pep_sf"/>
</dbReference>
<dbReference type="Pfam" id="PF00443">
    <property type="entry name" value="UCH"/>
    <property type="match status" value="1"/>
</dbReference>
<organism evidence="9 10">
    <name type="scientific">Hyaloscypha variabilis (strain UAMH 11265 / GT02V1 / F)</name>
    <name type="common">Meliniomyces variabilis</name>
    <dbReference type="NCBI Taxonomy" id="1149755"/>
    <lineage>
        <taxon>Eukaryota</taxon>
        <taxon>Fungi</taxon>
        <taxon>Dikarya</taxon>
        <taxon>Ascomycota</taxon>
        <taxon>Pezizomycotina</taxon>
        <taxon>Leotiomycetes</taxon>
        <taxon>Helotiales</taxon>
        <taxon>Hyaloscyphaceae</taxon>
        <taxon>Hyaloscypha</taxon>
        <taxon>Hyaloscypha variabilis</taxon>
    </lineage>
</organism>
<dbReference type="PROSITE" id="PS50235">
    <property type="entry name" value="USP_3"/>
    <property type="match status" value="1"/>
</dbReference>
<feature type="compositionally biased region" description="Basic and acidic residues" evidence="7">
    <location>
        <begin position="1235"/>
        <end position="1244"/>
    </location>
</feature>
<dbReference type="PANTHER" id="PTHR43982">
    <property type="entry name" value="UBIQUITIN CARBOXYL-TERMINAL HYDROLASE"/>
    <property type="match status" value="1"/>
</dbReference>
<dbReference type="EMBL" id="KZ613943">
    <property type="protein sequence ID" value="PMD42537.1"/>
    <property type="molecule type" value="Genomic_DNA"/>
</dbReference>
<dbReference type="GO" id="GO:0043161">
    <property type="term" value="P:proteasome-mediated ubiquitin-dependent protein catabolic process"/>
    <property type="evidence" value="ECO:0007669"/>
    <property type="project" value="InterPro"/>
</dbReference>
<feature type="region of interest" description="Disordered" evidence="7">
    <location>
        <begin position="1221"/>
        <end position="1288"/>
    </location>
</feature>
<evidence type="ECO:0000256" key="7">
    <source>
        <dbReference type="SAM" id="MobiDB-lite"/>
    </source>
</evidence>
<name>A0A2J6RVJ5_HYAVF</name>
<dbReference type="InterPro" id="IPR001394">
    <property type="entry name" value="Peptidase_C19_UCH"/>
</dbReference>